<keyword evidence="3" id="KW-0121">Carboxypeptidase</keyword>
<dbReference type="PANTHER" id="PTHR11705:SF153">
    <property type="entry name" value="ZINC CARBOXYPEPTIDASE A 1-LIKE PROTEIN"/>
    <property type="match status" value="1"/>
</dbReference>
<name>A0A8B8ID92_VANTA</name>
<dbReference type="OMA" id="EDFEWHI"/>
<dbReference type="AlphaFoldDB" id="A0A8B8ID92"/>
<reference evidence="15" key="1">
    <citation type="submission" date="2025-08" db="UniProtKB">
        <authorList>
            <consortium name="RefSeq"/>
        </authorList>
    </citation>
    <scope>IDENTIFICATION</scope>
    <source>
        <tissue evidence="15">Whole body</tissue>
    </source>
</reference>
<evidence type="ECO:0000256" key="8">
    <source>
        <dbReference type="ARBA" id="ARBA00022833"/>
    </source>
</evidence>
<dbReference type="GO" id="GO:0006508">
    <property type="term" value="P:proteolysis"/>
    <property type="evidence" value="ECO:0007669"/>
    <property type="project" value="UniProtKB-KW"/>
</dbReference>
<keyword evidence="10" id="KW-1015">Disulfide bond</keyword>
<evidence type="ECO:0000256" key="1">
    <source>
        <dbReference type="ARBA" id="ARBA00001947"/>
    </source>
</evidence>
<dbReference type="PROSITE" id="PS52035">
    <property type="entry name" value="PEPTIDASE_M14"/>
    <property type="match status" value="2"/>
</dbReference>
<evidence type="ECO:0000256" key="5">
    <source>
        <dbReference type="ARBA" id="ARBA00022723"/>
    </source>
</evidence>
<protein>
    <submittedName>
        <fullName evidence="15">Zinc carboxypeptidase A 1-like</fullName>
    </submittedName>
</protein>
<dbReference type="Pfam" id="PF02244">
    <property type="entry name" value="Propep_M14"/>
    <property type="match status" value="2"/>
</dbReference>
<feature type="active site" description="Proton donor/acceptor" evidence="11">
    <location>
        <position position="748"/>
    </location>
</feature>
<dbReference type="Pfam" id="PF00246">
    <property type="entry name" value="Peptidase_M14"/>
    <property type="match status" value="2"/>
</dbReference>
<sequence length="811" mass="92924">MLLKILIFSVLSAISTSEKVRYDNYSLYKIYPQNEDHLKYLNDLQRNSDDLRFWKSPSSVGDYASVVSSPEKKAVFEHSLKKRSLNYEVMLENIQQAFDDQLFSRKKRDTRNQLFWTNYQTMEDIYEWFHHLARTHGNVVTIIQAGQSFEGRNITGVKISRKPSQRAFFIEGGQVAADWLSPTITTYIVDQLVRGDSPEIRKATEDFEWHIFPILNPDGHEFTQNSDRLWLKNRRPTIGRSVGVDLSKNWNSHWGVRGGSFVPTDSNYLGLGPFSEVETRALSRYMESMDTKLYGLLSFRGFGQRLLIPFGHTTSHMYNYNETVLIGRRAMGSLAVRYNTQYLVGNSMEVHDGSTGSIADWVKHRFNPPVVFTYQLRDIGNWGYILPVNQVLPSCEETFDSVMAIVREARFYKLLQDIQNTDMRFDFWSDLTPLLDFVTVLSSPEDKDDLEAILRGNKMKYEITMQNIQEAIDKETVETYTRSNNISMSWDMYYTLDGINSWLANLITAYPGIAGIIIGGRSYEGRDIRGLKISHGSGRRAIFIEGGIHSREWISPSSACYIINELLTSNDPATRAAARDYDWYIFPVTNPDGYVWTHEQFRLWRKNRRPIGTEFGVDLNRNWNNNWLVAGASTDPASDNYAGTGPFSEPETLSLSEYIRSVGDRIDLYISIHSFGQLLMVPFGNSTATYANYHDAVNIGRRAMGALSVRYGTQYVTGNIAEAIYQATGGSVDWVKEHLKVPLVYAYELRDRGTFGHILPPDQIRYNNEEFMDSVLEIIHQAKRFGYMNSSNGLHGSLFVCFLALIINMFH</sequence>
<evidence type="ECO:0000256" key="7">
    <source>
        <dbReference type="ARBA" id="ARBA00022801"/>
    </source>
</evidence>
<dbReference type="RefSeq" id="XP_026494242.2">
    <property type="nucleotide sequence ID" value="XM_026638457.2"/>
</dbReference>
<keyword evidence="7" id="KW-0378">Hydrolase</keyword>
<dbReference type="GO" id="GO:0005615">
    <property type="term" value="C:extracellular space"/>
    <property type="evidence" value="ECO:0007669"/>
    <property type="project" value="TreeGrafter"/>
</dbReference>
<evidence type="ECO:0000256" key="2">
    <source>
        <dbReference type="ARBA" id="ARBA00005988"/>
    </source>
</evidence>
<evidence type="ECO:0000259" key="13">
    <source>
        <dbReference type="PROSITE" id="PS52035"/>
    </source>
</evidence>
<dbReference type="InterPro" id="IPR003146">
    <property type="entry name" value="M14A_act_pep"/>
</dbReference>
<evidence type="ECO:0000256" key="6">
    <source>
        <dbReference type="ARBA" id="ARBA00022729"/>
    </source>
</evidence>
<comment type="cofactor">
    <cofactor evidence="1">
        <name>Zn(2+)</name>
        <dbReference type="ChEBI" id="CHEBI:29105"/>
    </cofactor>
</comment>
<dbReference type="Proteomes" id="UP001652626">
    <property type="component" value="Chromosome 19"/>
</dbReference>
<organism evidence="14 15">
    <name type="scientific">Vanessa tameamea</name>
    <name type="common">Kamehameha butterfly</name>
    <dbReference type="NCBI Taxonomy" id="334116"/>
    <lineage>
        <taxon>Eukaryota</taxon>
        <taxon>Metazoa</taxon>
        <taxon>Ecdysozoa</taxon>
        <taxon>Arthropoda</taxon>
        <taxon>Hexapoda</taxon>
        <taxon>Insecta</taxon>
        <taxon>Pterygota</taxon>
        <taxon>Neoptera</taxon>
        <taxon>Endopterygota</taxon>
        <taxon>Lepidoptera</taxon>
        <taxon>Glossata</taxon>
        <taxon>Ditrysia</taxon>
        <taxon>Papilionoidea</taxon>
        <taxon>Nymphalidae</taxon>
        <taxon>Nymphalinae</taxon>
        <taxon>Vanessa</taxon>
    </lineage>
</organism>
<evidence type="ECO:0000256" key="4">
    <source>
        <dbReference type="ARBA" id="ARBA00022670"/>
    </source>
</evidence>
<dbReference type="InterPro" id="IPR000834">
    <property type="entry name" value="Peptidase_M14"/>
</dbReference>
<feature type="chain" id="PRO_5045745251" evidence="12">
    <location>
        <begin position="18"/>
        <end position="811"/>
    </location>
</feature>
<evidence type="ECO:0000313" key="15">
    <source>
        <dbReference type="RefSeq" id="XP_026494242.2"/>
    </source>
</evidence>
<dbReference type="GO" id="GO:0008270">
    <property type="term" value="F:zinc ion binding"/>
    <property type="evidence" value="ECO:0007669"/>
    <property type="project" value="InterPro"/>
</dbReference>
<dbReference type="SUPFAM" id="SSF54897">
    <property type="entry name" value="Protease propeptides/inhibitors"/>
    <property type="match status" value="2"/>
</dbReference>
<feature type="domain" description="Peptidase M14" evidence="13">
    <location>
        <begin position="492"/>
        <end position="782"/>
    </location>
</feature>
<keyword evidence="8" id="KW-0862">Zinc</keyword>
<dbReference type="PANTHER" id="PTHR11705">
    <property type="entry name" value="PROTEASE FAMILY M14 CARBOXYPEPTIDASE A,B"/>
    <property type="match status" value="1"/>
</dbReference>
<dbReference type="GeneID" id="113399352"/>
<evidence type="ECO:0000256" key="3">
    <source>
        <dbReference type="ARBA" id="ARBA00022645"/>
    </source>
</evidence>
<comment type="caution">
    <text evidence="11">Lacks conserved residue(s) required for the propagation of feature annotation.</text>
</comment>
<keyword evidence="6 12" id="KW-0732">Signal</keyword>
<proteinExistence type="inferred from homology"/>
<feature type="signal peptide" evidence="12">
    <location>
        <begin position="1"/>
        <end position="17"/>
    </location>
</feature>
<dbReference type="SUPFAM" id="SSF53187">
    <property type="entry name" value="Zn-dependent exopeptidases"/>
    <property type="match status" value="2"/>
</dbReference>
<dbReference type="Gene3D" id="3.40.630.10">
    <property type="entry name" value="Zn peptidases"/>
    <property type="match status" value="2"/>
</dbReference>
<evidence type="ECO:0000313" key="14">
    <source>
        <dbReference type="Proteomes" id="UP001652626"/>
    </source>
</evidence>
<dbReference type="InterPro" id="IPR036990">
    <property type="entry name" value="M14A-like_propep"/>
</dbReference>
<gene>
    <name evidence="15" type="primary">LOC113399352</name>
</gene>
<dbReference type="OrthoDB" id="3626597at2759"/>
<keyword evidence="14" id="KW-1185">Reference proteome</keyword>
<feature type="domain" description="Peptidase M14" evidence="13">
    <location>
        <begin position="118"/>
        <end position="409"/>
    </location>
</feature>
<comment type="similarity">
    <text evidence="2 11">Belongs to the peptidase M14 family.</text>
</comment>
<dbReference type="PRINTS" id="PR00765">
    <property type="entry name" value="CRBOXYPTASEA"/>
</dbReference>
<keyword evidence="4" id="KW-0645">Protease</keyword>
<dbReference type="Gene3D" id="3.30.70.340">
    <property type="entry name" value="Metallocarboxypeptidase-like"/>
    <property type="match status" value="2"/>
</dbReference>
<keyword evidence="5" id="KW-0479">Metal-binding</keyword>
<accession>A0A8B8ID92</accession>
<evidence type="ECO:0000256" key="12">
    <source>
        <dbReference type="SAM" id="SignalP"/>
    </source>
</evidence>
<evidence type="ECO:0000256" key="9">
    <source>
        <dbReference type="ARBA" id="ARBA00023049"/>
    </source>
</evidence>
<dbReference type="SMART" id="SM00631">
    <property type="entry name" value="Zn_pept"/>
    <property type="match status" value="2"/>
</dbReference>
<evidence type="ECO:0000256" key="10">
    <source>
        <dbReference type="ARBA" id="ARBA00023157"/>
    </source>
</evidence>
<evidence type="ECO:0000256" key="11">
    <source>
        <dbReference type="PROSITE-ProRule" id="PRU01379"/>
    </source>
</evidence>
<dbReference type="GO" id="GO:0004181">
    <property type="term" value="F:metallocarboxypeptidase activity"/>
    <property type="evidence" value="ECO:0007669"/>
    <property type="project" value="InterPro"/>
</dbReference>
<keyword evidence="9" id="KW-0482">Metalloprotease</keyword>